<sequence>MTVDDTTSGAGASGDGPSGGGASGSGRKQTSDVHPTPHHEVDHTVEPTKDPLAIRLEQLILGADRRYTPFQAARTAGVSMDLASRFWRAMGFADIGQAKALTEADVLALRRLAGLVEAGLLSEPMAVQVARSTGQTTARLAEWQIDSFLEGLTEPPEPGMTRTEVTYPLVELLLPELEEFLVYVWRRQLAAATGRVVQAADDEEMVDRRLAVGFADLVGFTRLTRRLEEEELGELVEAFETTCADLVAAHGGRLIKTLGDEVLYAADDAGTAAEIALRLIETLTNDDSMPALRVGIAFGTVTTRMGDVFGTTVNLASRLTSIAPKDAVLVDGAFAEELSRTGDAPVSEAEAAEAAAAAEKEGEEPVAASKYRFALQPMWQRPVRGLGVVEPWLLTRRPT</sequence>
<gene>
    <name evidence="1" type="ORF">WKI58_23075</name>
</gene>
<organism evidence="1 2">
    <name type="scientific">Streptomyces pratisoli</name>
    <dbReference type="NCBI Taxonomy" id="3139917"/>
    <lineage>
        <taxon>Bacteria</taxon>
        <taxon>Bacillati</taxon>
        <taxon>Actinomycetota</taxon>
        <taxon>Actinomycetes</taxon>
        <taxon>Kitasatosporales</taxon>
        <taxon>Streptomycetaceae</taxon>
        <taxon>Streptomyces</taxon>
    </lineage>
</organism>
<proteinExistence type="predicted"/>
<evidence type="ECO:0000313" key="1">
    <source>
        <dbReference type="EMBL" id="MEJ8659365.1"/>
    </source>
</evidence>
<accession>A0ACC6QLG6</accession>
<comment type="caution">
    <text evidence="1">The sequence shown here is derived from an EMBL/GenBank/DDBJ whole genome shotgun (WGS) entry which is preliminary data.</text>
</comment>
<evidence type="ECO:0000313" key="2">
    <source>
        <dbReference type="Proteomes" id="UP001375539"/>
    </source>
</evidence>
<dbReference type="EMBL" id="JBBKAI010000002">
    <property type="protein sequence ID" value="MEJ8659365.1"/>
    <property type="molecule type" value="Genomic_DNA"/>
</dbReference>
<reference evidence="1" key="1">
    <citation type="submission" date="2024-03" db="EMBL/GenBank/DDBJ databases">
        <title>Novel Streptomyces species of biotechnological and ecological value are a feature of Machair soil.</title>
        <authorList>
            <person name="Prole J.R."/>
            <person name="Goodfellow M."/>
            <person name="Allenby N."/>
            <person name="Ward A.C."/>
        </authorList>
    </citation>
    <scope>NUCLEOTIDE SEQUENCE</scope>
    <source>
        <strain evidence="1">MS1.AVA.4</strain>
    </source>
</reference>
<keyword evidence="2" id="KW-1185">Reference proteome</keyword>
<name>A0ACC6QLG6_9ACTN</name>
<protein>
    <submittedName>
        <fullName evidence="1">Adenylate/guanylate cyclase domain-containing protein</fullName>
    </submittedName>
</protein>
<dbReference type="Proteomes" id="UP001375539">
    <property type="component" value="Unassembled WGS sequence"/>
</dbReference>